<feature type="non-terminal residue" evidence="2">
    <location>
        <position position="173"/>
    </location>
</feature>
<reference evidence="2 3" key="1">
    <citation type="submission" date="2020-04" db="EMBL/GenBank/DDBJ databases">
        <title>Perkinsus chesapeaki whole genome sequence.</title>
        <authorList>
            <person name="Bogema D.R."/>
        </authorList>
    </citation>
    <scope>NUCLEOTIDE SEQUENCE [LARGE SCALE GENOMIC DNA]</scope>
    <source>
        <strain evidence="2">ATCC PRA-425</strain>
    </source>
</reference>
<feature type="compositionally biased region" description="Polar residues" evidence="1">
    <location>
        <begin position="49"/>
        <end position="73"/>
    </location>
</feature>
<feature type="region of interest" description="Disordered" evidence="1">
    <location>
        <begin position="112"/>
        <end position="173"/>
    </location>
</feature>
<evidence type="ECO:0000256" key="1">
    <source>
        <dbReference type="SAM" id="MobiDB-lite"/>
    </source>
</evidence>
<sequence>MSVPPSDSPPMRSKIYSAASVAPCVDFLVGSTLKAALNAYVSDVAGSPTETMLSSSGFERSKYQESCGTQTTQRARRPVLAEKLREEVKSLDFHAKELEYKSKLAKLEKELGAEKMHSSSLRRELTEVRKEAEEWAKEARRSRRTARARSRDCEANRPSIERHERELHDITTD</sequence>
<dbReference type="Proteomes" id="UP000591131">
    <property type="component" value="Unassembled WGS sequence"/>
</dbReference>
<organism evidence="2 3">
    <name type="scientific">Perkinsus chesapeaki</name>
    <name type="common">Clam parasite</name>
    <name type="synonym">Perkinsus andrewsi</name>
    <dbReference type="NCBI Taxonomy" id="330153"/>
    <lineage>
        <taxon>Eukaryota</taxon>
        <taxon>Sar</taxon>
        <taxon>Alveolata</taxon>
        <taxon>Perkinsozoa</taxon>
        <taxon>Perkinsea</taxon>
        <taxon>Perkinsida</taxon>
        <taxon>Perkinsidae</taxon>
        <taxon>Perkinsus</taxon>
    </lineage>
</organism>
<evidence type="ECO:0000313" key="2">
    <source>
        <dbReference type="EMBL" id="KAF4656308.1"/>
    </source>
</evidence>
<dbReference type="EMBL" id="JAAPAO010000606">
    <property type="protein sequence ID" value="KAF4656308.1"/>
    <property type="molecule type" value="Genomic_DNA"/>
</dbReference>
<comment type="caution">
    <text evidence="2">The sequence shown here is derived from an EMBL/GenBank/DDBJ whole genome shotgun (WGS) entry which is preliminary data.</text>
</comment>
<proteinExistence type="predicted"/>
<evidence type="ECO:0000313" key="3">
    <source>
        <dbReference type="Proteomes" id="UP000591131"/>
    </source>
</evidence>
<protein>
    <submittedName>
        <fullName evidence="2">Uncharacterized protein</fullName>
    </submittedName>
</protein>
<accession>A0A7J6LAN4</accession>
<feature type="region of interest" description="Disordered" evidence="1">
    <location>
        <begin position="49"/>
        <end position="77"/>
    </location>
</feature>
<gene>
    <name evidence="2" type="ORF">FOL47_009037</name>
</gene>
<dbReference type="AlphaFoldDB" id="A0A7J6LAN4"/>
<name>A0A7J6LAN4_PERCH</name>
<keyword evidence="3" id="KW-1185">Reference proteome</keyword>
<feature type="compositionally biased region" description="Basic and acidic residues" evidence="1">
    <location>
        <begin position="112"/>
        <end position="139"/>
    </location>
</feature>
<feature type="compositionally biased region" description="Basic and acidic residues" evidence="1">
    <location>
        <begin position="149"/>
        <end position="173"/>
    </location>
</feature>